<dbReference type="InterPro" id="IPR058959">
    <property type="entry name" value="DUF8157_C"/>
</dbReference>
<reference evidence="3 4" key="1">
    <citation type="journal article" date="2019" name="Int. J. Syst. Evol. Microbiol.">
        <title>The Global Catalogue of Microorganisms (GCM) 10K type strain sequencing project: providing services to taxonomists for standard genome sequencing and annotation.</title>
        <authorList>
            <consortium name="The Broad Institute Genomics Platform"/>
            <consortium name="The Broad Institute Genome Sequencing Center for Infectious Disease"/>
            <person name="Wu L."/>
            <person name="Ma J."/>
        </authorList>
    </citation>
    <scope>NUCLEOTIDE SEQUENCE [LARGE SCALE GENOMIC DNA]</scope>
    <source>
        <strain evidence="3 4">DT85</strain>
    </source>
</reference>
<name>A0ABD5ZSK4_9EURY</name>
<dbReference type="Gene3D" id="3.40.50.150">
    <property type="entry name" value="Vaccinia Virus protein VP39"/>
    <property type="match status" value="1"/>
</dbReference>
<accession>A0ABD5ZSK4</accession>
<organism evidence="3 4">
    <name type="scientific">Halosegnis marinus</name>
    <dbReference type="NCBI Taxonomy" id="3034023"/>
    <lineage>
        <taxon>Archaea</taxon>
        <taxon>Methanobacteriati</taxon>
        <taxon>Methanobacteriota</taxon>
        <taxon>Stenosarchaea group</taxon>
        <taxon>Halobacteria</taxon>
        <taxon>Halobacteriales</taxon>
        <taxon>Natronomonadaceae</taxon>
        <taxon>Halosegnis</taxon>
    </lineage>
</organism>
<dbReference type="Pfam" id="PF26487">
    <property type="entry name" value="DUF8157_C"/>
    <property type="match status" value="1"/>
</dbReference>
<dbReference type="InterPro" id="IPR029063">
    <property type="entry name" value="SAM-dependent_MTases_sf"/>
</dbReference>
<feature type="domain" description="DUF8157" evidence="1">
    <location>
        <begin position="6"/>
        <end position="56"/>
    </location>
</feature>
<gene>
    <name evidence="3" type="ORF">ACFQJ4_13560</name>
</gene>
<feature type="domain" description="DUF8157" evidence="2">
    <location>
        <begin position="372"/>
        <end position="463"/>
    </location>
</feature>
<comment type="caution">
    <text evidence="3">The sequence shown here is derived from an EMBL/GenBank/DDBJ whole genome shotgun (WGS) entry which is preliminary data.</text>
</comment>
<evidence type="ECO:0000313" key="4">
    <source>
        <dbReference type="Proteomes" id="UP001596398"/>
    </source>
</evidence>
<evidence type="ECO:0000313" key="3">
    <source>
        <dbReference type="EMBL" id="MFC7236340.1"/>
    </source>
</evidence>
<dbReference type="Pfam" id="PF26486">
    <property type="entry name" value="DUF8157"/>
    <property type="match status" value="1"/>
</dbReference>
<dbReference type="CDD" id="cd02440">
    <property type="entry name" value="AdoMet_MTases"/>
    <property type="match status" value="1"/>
</dbReference>
<dbReference type="AlphaFoldDB" id="A0ABD5ZSK4"/>
<evidence type="ECO:0000259" key="1">
    <source>
        <dbReference type="Pfam" id="PF26486"/>
    </source>
</evidence>
<dbReference type="InterPro" id="IPR058470">
    <property type="entry name" value="DUF8157_N"/>
</dbReference>
<dbReference type="RefSeq" id="WP_276234496.1">
    <property type="nucleotide sequence ID" value="NZ_CP119802.1"/>
</dbReference>
<protein>
    <submittedName>
        <fullName evidence="3">Small ribosomal subunit Rsm22 family protein</fullName>
    </submittedName>
</protein>
<proteinExistence type="predicted"/>
<sequence>MNADQRGAVLDNARYLREVRPVDPDEIHEYVEGRPHPAVVRQVLREESVALGLRETAEGTFVPVEEGPLSVEFDGVERFPHEYTLRVEDLLVSEYGAGWPTGESGDALRAVLRDVKADYFAGDTVEYDRETALAYACYHLPDNYAVVQYTLARLARRGLLPKRLRVLDVGAGVGGPMLGVHDLVPDDCAVEYHAVEPSAAADVFEAMAGETRAGFRTELHRETAEAFDPDGQFDVVLFANVLSELADPDATAERYMDAVAPDGSFVGIAPADREAAIGLRETERHLEGAGYGVWGPQVRLWPGFRPEDRGWSFDVRPDMEVPPFQRELDDAADGSGEFRNVDVQYAFSVVRHDDARMVTLEPDASRFAKFARSEDHVSKRVDCLCLKLSANLADGGNPLFKVSDGSERADHYAVMTRESLLNDDLLAAGYGDPLVFENVLLLWNDDEESYNLVVDGETVVDRVVA</sequence>
<dbReference type="EMBL" id="JBHTAP010000001">
    <property type="protein sequence ID" value="MFC7236340.1"/>
    <property type="molecule type" value="Genomic_DNA"/>
</dbReference>
<dbReference type="SUPFAM" id="SSF53335">
    <property type="entry name" value="S-adenosyl-L-methionine-dependent methyltransferases"/>
    <property type="match status" value="1"/>
</dbReference>
<keyword evidence="4" id="KW-1185">Reference proteome</keyword>
<dbReference type="Proteomes" id="UP001596398">
    <property type="component" value="Unassembled WGS sequence"/>
</dbReference>
<dbReference type="Pfam" id="PF13489">
    <property type="entry name" value="Methyltransf_23"/>
    <property type="match status" value="1"/>
</dbReference>
<evidence type="ECO:0000259" key="2">
    <source>
        <dbReference type="Pfam" id="PF26487"/>
    </source>
</evidence>
<dbReference type="GeneID" id="79268057"/>